<dbReference type="EMBL" id="VBOR01000038">
    <property type="protein sequence ID" value="TMQ50224.1"/>
    <property type="molecule type" value="Genomic_DNA"/>
</dbReference>
<feature type="transmembrane region" description="Helical" evidence="5">
    <location>
        <begin position="184"/>
        <end position="209"/>
    </location>
</feature>
<keyword evidence="5" id="KW-0472">Membrane</keyword>
<sequence>MPKPRSRKPDPKAPRPARAPTPARKNWLLWLGAILLLTYFIYQPSLDNSFTNWDDNRYVLQNSTVTQPTLKSILTEPTSGNYHPLTMASLALNYALSGARPASYHWLNLLLHLANTALVFLFVRQLSGGRLWTTIVTALFFGIHPLHVESVAWIAERKDVLYALFYLLGLLAYLRYLGKRSWGWLTAAWVAFVLSVASKPAAVVFPVALLAIDFYRRRPFRLGLVLEKIPFVVVSLAAGVLTLMAQNTAGAVAAPHRWSLFEKILFASYGVVMYVVKLFLPLNLSAVYPYPAAEGARPGPKYYVALGALLIVLPTILYLFRRSRAVLFGLAFFFINIVLVLQFVTVGQAVLADRYTYLPYIGLFFALAWWLDEHPAPKLGRVPVRACLGLLFVALAAVSLVQTWKRCDVWQNSGTLWSDTIQKYPDQIFDAYNNRGHYYLTEGRFHEAQADLDHALALNARVPRAWANKGAVYAETNRPDSASVCFQRAIELKPDYAEAWSNLGGVRSRLDDLPGAVEDCTRAIQLNPAFRDAYMNRALVYFRMGEFEKAIADRKKAIELEPRNPTNYAQMGSIGLALTHLDRARDAIAAYDEAIRMAPAEDRPRLAEYYLRRSQAWRGLKERERALADAQAARRLGADVDSTYIRQLERLPTSAPPSSSPDPAAP</sequence>
<comment type="caution">
    <text evidence="6">The sequence shown here is derived from an EMBL/GenBank/DDBJ whole genome shotgun (WGS) entry which is preliminary data.</text>
</comment>
<feature type="repeat" description="TPR" evidence="3">
    <location>
        <begin position="497"/>
        <end position="530"/>
    </location>
</feature>
<dbReference type="PROSITE" id="PS50293">
    <property type="entry name" value="TPR_REGION"/>
    <property type="match status" value="1"/>
</dbReference>
<evidence type="ECO:0000256" key="4">
    <source>
        <dbReference type="SAM" id="MobiDB-lite"/>
    </source>
</evidence>
<protein>
    <submittedName>
        <fullName evidence="6">Tetratricopeptide repeat protein</fullName>
    </submittedName>
</protein>
<feature type="transmembrane region" description="Helical" evidence="5">
    <location>
        <begin position="264"/>
        <end position="282"/>
    </location>
</feature>
<feature type="region of interest" description="Disordered" evidence="4">
    <location>
        <begin position="1"/>
        <end position="20"/>
    </location>
</feature>
<keyword evidence="5" id="KW-1133">Transmembrane helix</keyword>
<dbReference type="Pfam" id="PF13181">
    <property type="entry name" value="TPR_8"/>
    <property type="match status" value="1"/>
</dbReference>
<feature type="repeat" description="TPR" evidence="3">
    <location>
        <begin position="429"/>
        <end position="462"/>
    </location>
</feature>
<feature type="transmembrane region" description="Helical" evidence="5">
    <location>
        <begin position="229"/>
        <end position="252"/>
    </location>
</feature>
<dbReference type="SUPFAM" id="SSF48452">
    <property type="entry name" value="TPR-like"/>
    <property type="match status" value="1"/>
</dbReference>
<evidence type="ECO:0000256" key="5">
    <source>
        <dbReference type="SAM" id="Phobius"/>
    </source>
</evidence>
<feature type="transmembrane region" description="Helical" evidence="5">
    <location>
        <begin position="27"/>
        <end position="45"/>
    </location>
</feature>
<gene>
    <name evidence="6" type="ORF">E6K71_02995</name>
</gene>
<evidence type="ECO:0000313" key="7">
    <source>
        <dbReference type="Proteomes" id="UP000316292"/>
    </source>
</evidence>
<feature type="transmembrane region" description="Helical" evidence="5">
    <location>
        <begin position="327"/>
        <end position="351"/>
    </location>
</feature>
<feature type="transmembrane region" description="Helical" evidence="5">
    <location>
        <begin position="160"/>
        <end position="177"/>
    </location>
</feature>
<feature type="transmembrane region" description="Helical" evidence="5">
    <location>
        <begin position="384"/>
        <end position="404"/>
    </location>
</feature>
<feature type="transmembrane region" description="Helical" evidence="5">
    <location>
        <begin position="104"/>
        <end position="123"/>
    </location>
</feature>
<accession>A0A538SFR0</accession>
<keyword evidence="2 3" id="KW-0802">TPR repeat</keyword>
<dbReference type="PANTHER" id="PTHR44227">
    <property type="match status" value="1"/>
</dbReference>
<organism evidence="6 7">
    <name type="scientific">Eiseniibacteriota bacterium</name>
    <dbReference type="NCBI Taxonomy" id="2212470"/>
    <lineage>
        <taxon>Bacteria</taxon>
        <taxon>Candidatus Eiseniibacteriota</taxon>
    </lineage>
</organism>
<evidence type="ECO:0000313" key="6">
    <source>
        <dbReference type="EMBL" id="TMQ50224.1"/>
    </source>
</evidence>
<reference evidence="6 7" key="1">
    <citation type="journal article" date="2019" name="Nat. Microbiol.">
        <title>Mediterranean grassland soil C-N compound turnover is dependent on rainfall and depth, and is mediated by genomically divergent microorganisms.</title>
        <authorList>
            <person name="Diamond S."/>
            <person name="Andeer P.F."/>
            <person name="Li Z."/>
            <person name="Crits-Christoph A."/>
            <person name="Burstein D."/>
            <person name="Anantharaman K."/>
            <person name="Lane K.R."/>
            <person name="Thomas B.C."/>
            <person name="Pan C."/>
            <person name="Northen T.R."/>
            <person name="Banfield J.F."/>
        </authorList>
    </citation>
    <scope>NUCLEOTIDE SEQUENCE [LARGE SCALE GENOMIC DNA]</scope>
    <source>
        <strain evidence="6">WS_1</strain>
    </source>
</reference>
<name>A0A538SFR0_UNCEI</name>
<feature type="transmembrane region" description="Helical" evidence="5">
    <location>
        <begin position="357"/>
        <end position="372"/>
    </location>
</feature>
<feature type="repeat" description="TPR" evidence="3">
    <location>
        <begin position="463"/>
        <end position="496"/>
    </location>
</feature>
<dbReference type="PANTHER" id="PTHR44227:SF3">
    <property type="entry name" value="PROTEIN O-MANNOSYL-TRANSFERASE TMTC4"/>
    <property type="match status" value="1"/>
</dbReference>
<evidence type="ECO:0000256" key="2">
    <source>
        <dbReference type="ARBA" id="ARBA00022803"/>
    </source>
</evidence>
<proteinExistence type="predicted"/>
<dbReference type="InterPro" id="IPR052346">
    <property type="entry name" value="O-mannosyl-transferase_TMTC"/>
</dbReference>
<evidence type="ECO:0000256" key="1">
    <source>
        <dbReference type="ARBA" id="ARBA00022737"/>
    </source>
</evidence>
<dbReference type="InterPro" id="IPR019734">
    <property type="entry name" value="TPR_rpt"/>
</dbReference>
<keyword evidence="5" id="KW-0812">Transmembrane</keyword>
<dbReference type="SMART" id="SM00028">
    <property type="entry name" value="TPR"/>
    <property type="match status" value="6"/>
</dbReference>
<dbReference type="Gene3D" id="1.25.40.10">
    <property type="entry name" value="Tetratricopeptide repeat domain"/>
    <property type="match status" value="3"/>
</dbReference>
<dbReference type="PROSITE" id="PS50005">
    <property type="entry name" value="TPR"/>
    <property type="match status" value="4"/>
</dbReference>
<dbReference type="Proteomes" id="UP000316292">
    <property type="component" value="Unassembled WGS sequence"/>
</dbReference>
<feature type="transmembrane region" description="Helical" evidence="5">
    <location>
        <begin position="302"/>
        <end position="320"/>
    </location>
</feature>
<keyword evidence="1" id="KW-0677">Repeat</keyword>
<dbReference type="InterPro" id="IPR011990">
    <property type="entry name" value="TPR-like_helical_dom_sf"/>
</dbReference>
<feature type="repeat" description="TPR" evidence="3">
    <location>
        <begin position="531"/>
        <end position="564"/>
    </location>
</feature>
<evidence type="ECO:0000256" key="3">
    <source>
        <dbReference type="PROSITE-ProRule" id="PRU00339"/>
    </source>
</evidence>
<dbReference type="Pfam" id="PF00515">
    <property type="entry name" value="TPR_1"/>
    <property type="match status" value="2"/>
</dbReference>
<dbReference type="AlphaFoldDB" id="A0A538SFR0"/>
<feature type="transmembrane region" description="Helical" evidence="5">
    <location>
        <begin position="130"/>
        <end position="148"/>
    </location>
</feature>